<evidence type="ECO:0000256" key="5">
    <source>
        <dbReference type="ARBA" id="ARBA00022490"/>
    </source>
</evidence>
<dbReference type="FunFam" id="2.40.30.10:FF:000026">
    <property type="entry name" value="Eukaryotic translation initiation factor 5B"/>
    <property type="match status" value="1"/>
</dbReference>
<dbReference type="EMBL" id="JAPZBU010000005">
    <property type="protein sequence ID" value="KAJ5403431.1"/>
    <property type="molecule type" value="Genomic_DNA"/>
</dbReference>
<dbReference type="Gene3D" id="3.40.50.10050">
    <property type="entry name" value="Translation initiation factor IF- 2, domain 3"/>
    <property type="match status" value="1"/>
</dbReference>
<evidence type="ECO:0000256" key="6">
    <source>
        <dbReference type="ARBA" id="ARBA00022540"/>
    </source>
</evidence>
<organism evidence="16 17">
    <name type="scientific">Penicillium cosmopolitanum</name>
    <dbReference type="NCBI Taxonomy" id="1131564"/>
    <lineage>
        <taxon>Eukaryota</taxon>
        <taxon>Fungi</taxon>
        <taxon>Dikarya</taxon>
        <taxon>Ascomycota</taxon>
        <taxon>Pezizomycotina</taxon>
        <taxon>Eurotiomycetes</taxon>
        <taxon>Eurotiomycetidae</taxon>
        <taxon>Eurotiales</taxon>
        <taxon>Aspergillaceae</taxon>
        <taxon>Penicillium</taxon>
    </lineage>
</organism>
<evidence type="ECO:0000256" key="14">
    <source>
        <dbReference type="SAM" id="MobiDB-lite"/>
    </source>
</evidence>
<dbReference type="InterPro" id="IPR005225">
    <property type="entry name" value="Small_GTP-bd"/>
</dbReference>
<dbReference type="Pfam" id="PF14578">
    <property type="entry name" value="GTP_EFTU_D4"/>
    <property type="match status" value="1"/>
</dbReference>
<keyword evidence="5" id="KW-0963">Cytoplasm</keyword>
<keyword evidence="6" id="KW-0396">Initiation factor</keyword>
<gene>
    <name evidence="16" type="ORF">N7509_003302</name>
</gene>
<dbReference type="GeneID" id="81366919"/>
<evidence type="ECO:0000256" key="10">
    <source>
        <dbReference type="ARBA" id="ARBA00022917"/>
    </source>
</evidence>
<protein>
    <recommendedName>
        <fullName evidence="4">Eukaryotic translation initiation factor 5B</fullName>
        <ecNumber evidence="3">3.6.5.3</ecNumber>
    </recommendedName>
    <alternativeName>
        <fullName evidence="12">Translation initiation factor IF-2</fullName>
    </alternativeName>
</protein>
<comment type="similarity">
    <text evidence="2">Belongs to the TRAFAC class translation factor GTPase superfamily. Classic translation factor GTPase family. IF-2 subfamily.</text>
</comment>
<dbReference type="PANTHER" id="PTHR43381">
    <property type="entry name" value="TRANSLATION INITIATION FACTOR IF-2-RELATED"/>
    <property type="match status" value="1"/>
</dbReference>
<dbReference type="GO" id="GO:0005739">
    <property type="term" value="C:mitochondrion"/>
    <property type="evidence" value="ECO:0007669"/>
    <property type="project" value="TreeGrafter"/>
</dbReference>
<dbReference type="RefSeq" id="XP_056490673.1">
    <property type="nucleotide sequence ID" value="XM_056627939.1"/>
</dbReference>
<keyword evidence="11" id="KW-0342">GTP-binding</keyword>
<dbReference type="InterPro" id="IPR000795">
    <property type="entry name" value="T_Tr_GTP-bd_dom"/>
</dbReference>
<comment type="caution">
    <text evidence="16">The sequence shown here is derived from an EMBL/GenBank/DDBJ whole genome shotgun (WGS) entry which is preliminary data.</text>
</comment>
<keyword evidence="17" id="KW-1185">Reference proteome</keyword>
<dbReference type="FunFam" id="2.40.30.10:FF:000013">
    <property type="entry name" value="eukaryotic translation initiation factor 5B"/>
    <property type="match status" value="1"/>
</dbReference>
<feature type="compositionally biased region" description="Low complexity" evidence="14">
    <location>
        <begin position="343"/>
        <end position="352"/>
    </location>
</feature>
<feature type="compositionally biased region" description="Basic and acidic residues" evidence="14">
    <location>
        <begin position="317"/>
        <end position="342"/>
    </location>
</feature>
<evidence type="ECO:0000256" key="2">
    <source>
        <dbReference type="ARBA" id="ARBA00007733"/>
    </source>
</evidence>
<accession>A0A9W9W518</accession>
<dbReference type="SUPFAM" id="SSF52540">
    <property type="entry name" value="P-loop containing nucleoside triphosphate hydrolases"/>
    <property type="match status" value="1"/>
</dbReference>
<dbReference type="FunFam" id="3.40.50.300:FF:000112">
    <property type="entry name" value="Eukaryotic translation initiation factor 5B"/>
    <property type="match status" value="1"/>
</dbReference>
<dbReference type="Proteomes" id="UP001147747">
    <property type="component" value="Unassembled WGS sequence"/>
</dbReference>
<dbReference type="NCBIfam" id="NF003078">
    <property type="entry name" value="PRK04004.1"/>
    <property type="match status" value="1"/>
</dbReference>
<feature type="compositionally biased region" description="Basic and acidic residues" evidence="14">
    <location>
        <begin position="385"/>
        <end position="401"/>
    </location>
</feature>
<keyword evidence="9" id="KW-0378">Hydrolase</keyword>
<dbReference type="Gene3D" id="2.40.30.10">
    <property type="entry name" value="Translation factors"/>
    <property type="match status" value="2"/>
</dbReference>
<reference evidence="16" key="2">
    <citation type="journal article" date="2023" name="IMA Fungus">
        <title>Comparative genomic study of the Penicillium genus elucidates a diverse pangenome and 15 lateral gene transfer events.</title>
        <authorList>
            <person name="Petersen C."/>
            <person name="Sorensen T."/>
            <person name="Nielsen M.R."/>
            <person name="Sondergaard T.E."/>
            <person name="Sorensen J.L."/>
            <person name="Fitzpatrick D.A."/>
            <person name="Frisvad J.C."/>
            <person name="Nielsen K.L."/>
        </authorList>
    </citation>
    <scope>NUCLEOTIDE SEQUENCE</scope>
    <source>
        <strain evidence="16">IBT 29677</strain>
    </source>
</reference>
<evidence type="ECO:0000256" key="11">
    <source>
        <dbReference type="ARBA" id="ARBA00023134"/>
    </source>
</evidence>
<proteinExistence type="inferred from homology"/>
<dbReference type="Pfam" id="PF11987">
    <property type="entry name" value="IF-2"/>
    <property type="match status" value="1"/>
</dbReference>
<evidence type="ECO:0000256" key="9">
    <source>
        <dbReference type="ARBA" id="ARBA00022801"/>
    </source>
</evidence>
<feature type="compositionally biased region" description="Basic and acidic residues" evidence="14">
    <location>
        <begin position="157"/>
        <end position="172"/>
    </location>
</feature>
<reference evidence="16" key="1">
    <citation type="submission" date="2022-12" db="EMBL/GenBank/DDBJ databases">
        <authorList>
            <person name="Petersen C."/>
        </authorList>
    </citation>
    <scope>NUCLEOTIDE SEQUENCE</scope>
    <source>
        <strain evidence="16">IBT 29677</strain>
    </source>
</reference>
<dbReference type="InterPro" id="IPR023115">
    <property type="entry name" value="TIF_IF2_dom3"/>
</dbReference>
<evidence type="ECO:0000256" key="13">
    <source>
        <dbReference type="ARBA" id="ARBA00048107"/>
    </source>
</evidence>
<dbReference type="OrthoDB" id="4928at2759"/>
<dbReference type="PANTHER" id="PTHR43381:SF4">
    <property type="entry name" value="EUKARYOTIC TRANSLATION INITIATION FACTOR 5B"/>
    <property type="match status" value="1"/>
</dbReference>
<dbReference type="Pfam" id="PF00009">
    <property type="entry name" value="GTP_EFTU"/>
    <property type="match status" value="1"/>
</dbReference>
<dbReference type="InterPro" id="IPR029459">
    <property type="entry name" value="EFTU-type"/>
</dbReference>
<dbReference type="InterPro" id="IPR036925">
    <property type="entry name" value="TIF_IF2_dom3_sf"/>
</dbReference>
<evidence type="ECO:0000256" key="3">
    <source>
        <dbReference type="ARBA" id="ARBA00011986"/>
    </source>
</evidence>
<dbReference type="SUPFAM" id="SSF50447">
    <property type="entry name" value="Translation proteins"/>
    <property type="match status" value="1"/>
</dbReference>
<name>A0A9W9W518_9EURO</name>
<dbReference type="AlphaFoldDB" id="A0A9W9W518"/>
<dbReference type="FunFam" id="3.40.50.10050:FF:000002">
    <property type="entry name" value="Eukaryotic translation initiation factor 5B"/>
    <property type="match status" value="1"/>
</dbReference>
<dbReference type="InterPro" id="IPR015760">
    <property type="entry name" value="TIF_IF2"/>
</dbReference>
<keyword evidence="7" id="KW-0479">Metal-binding</keyword>
<dbReference type="InterPro" id="IPR027417">
    <property type="entry name" value="P-loop_NTPase"/>
</dbReference>
<keyword evidence="8" id="KW-0547">Nucleotide-binding</keyword>
<feature type="compositionally biased region" description="Low complexity" evidence="14">
    <location>
        <begin position="193"/>
        <end position="203"/>
    </location>
</feature>
<dbReference type="PROSITE" id="PS51722">
    <property type="entry name" value="G_TR_2"/>
    <property type="match status" value="1"/>
</dbReference>
<dbReference type="PRINTS" id="PR00315">
    <property type="entry name" value="ELONGATNFCT"/>
</dbReference>
<evidence type="ECO:0000313" key="16">
    <source>
        <dbReference type="EMBL" id="KAJ5403431.1"/>
    </source>
</evidence>
<dbReference type="NCBIfam" id="TIGR00231">
    <property type="entry name" value="small_GTP"/>
    <property type="match status" value="1"/>
</dbReference>
<evidence type="ECO:0000313" key="17">
    <source>
        <dbReference type="Proteomes" id="UP001147747"/>
    </source>
</evidence>
<feature type="compositionally biased region" description="Basic and acidic residues" evidence="14">
    <location>
        <begin position="232"/>
        <end position="275"/>
    </location>
</feature>
<keyword evidence="10" id="KW-0648">Protein biosynthesis</keyword>
<evidence type="ECO:0000256" key="7">
    <source>
        <dbReference type="ARBA" id="ARBA00022723"/>
    </source>
</evidence>
<dbReference type="GO" id="GO:0005525">
    <property type="term" value="F:GTP binding"/>
    <property type="evidence" value="ECO:0007669"/>
    <property type="project" value="UniProtKB-KW"/>
</dbReference>
<dbReference type="CDD" id="cd01887">
    <property type="entry name" value="IF2_eIF5B"/>
    <property type="match status" value="1"/>
</dbReference>
<feature type="region of interest" description="Disordered" evidence="14">
    <location>
        <begin position="1"/>
        <end position="445"/>
    </location>
</feature>
<comment type="catalytic activity">
    <reaction evidence="13">
        <text>GTP + H2O = GDP + phosphate + H(+)</text>
        <dbReference type="Rhea" id="RHEA:19669"/>
        <dbReference type="ChEBI" id="CHEBI:15377"/>
        <dbReference type="ChEBI" id="CHEBI:15378"/>
        <dbReference type="ChEBI" id="CHEBI:37565"/>
        <dbReference type="ChEBI" id="CHEBI:43474"/>
        <dbReference type="ChEBI" id="CHEBI:58189"/>
        <dbReference type="EC" id="3.6.5.3"/>
    </reaction>
</comment>
<comment type="subcellular location">
    <subcellularLocation>
        <location evidence="1">Cytoplasm</location>
    </subcellularLocation>
</comment>
<feature type="compositionally biased region" description="Basic and acidic residues" evidence="14">
    <location>
        <begin position="204"/>
        <end position="220"/>
    </location>
</feature>
<evidence type="ECO:0000256" key="12">
    <source>
        <dbReference type="ARBA" id="ARBA00032478"/>
    </source>
</evidence>
<dbReference type="GO" id="GO:0046872">
    <property type="term" value="F:metal ion binding"/>
    <property type="evidence" value="ECO:0007669"/>
    <property type="project" value="UniProtKB-KW"/>
</dbReference>
<feature type="compositionally biased region" description="Acidic residues" evidence="14">
    <location>
        <begin position="402"/>
        <end position="427"/>
    </location>
</feature>
<dbReference type="SUPFAM" id="SSF52156">
    <property type="entry name" value="Initiation factor IF2/eIF5b, domain 3"/>
    <property type="match status" value="1"/>
</dbReference>
<dbReference type="Gene3D" id="3.40.50.300">
    <property type="entry name" value="P-loop containing nucleotide triphosphate hydrolases"/>
    <property type="match status" value="1"/>
</dbReference>
<dbReference type="GO" id="GO:0003743">
    <property type="term" value="F:translation initiation factor activity"/>
    <property type="evidence" value="ECO:0007669"/>
    <property type="project" value="UniProtKB-KW"/>
</dbReference>
<evidence type="ECO:0000259" key="15">
    <source>
        <dbReference type="PROSITE" id="PS51722"/>
    </source>
</evidence>
<dbReference type="InterPro" id="IPR009000">
    <property type="entry name" value="Transl_B-barrel_sf"/>
</dbReference>
<evidence type="ECO:0000256" key="4">
    <source>
        <dbReference type="ARBA" id="ARBA00013824"/>
    </source>
</evidence>
<dbReference type="EC" id="3.6.5.3" evidence="3"/>
<sequence>MAPKKKGGKRQEEDWEADLGESAPAVDAPTEEPANGDENGDEAPAGGLMATLRKNKAKKAKKGKQTNDFVEGEDAEAVPAPSKEPEEGTFDEDDVFAGKPKKQLKEVAAAPAADEPEEGEFRVKSKKEKEREKKEREKARKKEQAASKKKTTPAQQKAEEAKAAADAKKEADAAAAAAASEPAGKGRKLPKHLAALQKQQELLRQQREEEERIEAEEKAAQEAAQKLEEEEEKKREAARAIKKEKEREKKEQLRKEGKLLTKAQREAQQKTEMRMKQMLASGVSVAGLQDGGAEKKRPVYNNKKKGGKKQEEDLEAAAERARAQREAEDARRKKEAEEKAKAEAAAAAAAAPAEDDDAVDDWEKAAAEDDDVKDSWDASSDEEDDKKAAPKAEEPKSASKEEDSEEGSEEDSDDDSSDEDSSEDEEQSANQRAIAQRKAEAAERRKKLHEEALAARSKDNLRSPICCILGHVDTGKTKLLDKIRQTNVQEGEAGGITQQIGATYFPVEALKQKTNVVNKDGKFEFKVPGLLIIDTPGHESFSNLRSRGSSLCNIAILVVDIMHGLEPQTLESMRLLRDRKTPFIVALNKIDRLYGWKKIDNNGFEDSLAMQNKGVQNEFRTRLEATKLAFAEQGFNSELFFENKSMARNVSLVPTSAHTGEGVPDMLKLLTSLSQERMTNSLMYLSEVECTVLEVKVIEGLGTTIDVVLSNGILREGDRVVLCGTNGPITTNIRALLTPAPLKELRLKSQYVHNKEVKAALGVKIAANDLEHAIAGSRLMVVGPDDDEEDLEDEVMSDLEALLSKVATDNRGVTVQASTLGSLEALLEFLRVSKIPVANISIGPVYKRDVMMAGTMLEKAKEYAVMLCFDVKVDKDAAAYAQDVGVKIFTADIIYHLFDNFTAHMAELAEQRKEESKMHAVFPCVIRPVAVFNKTDPIVIGIDVIEGSLRLHTPLAAVRTNASGVKEIVKLGRVTSLERDHKAIPICKKGQPSVAIKIEGANQPMYGRHLEESDNLYSAISRQSIDTLKEFYRADVTMEEWGLVKKLKPFFDIP</sequence>
<feature type="domain" description="Tr-type G" evidence="15">
    <location>
        <begin position="461"/>
        <end position="679"/>
    </location>
</feature>
<dbReference type="GO" id="GO:0003924">
    <property type="term" value="F:GTPase activity"/>
    <property type="evidence" value="ECO:0007669"/>
    <property type="project" value="InterPro"/>
</dbReference>
<feature type="compositionally biased region" description="Basic residues" evidence="14">
    <location>
        <begin position="53"/>
        <end position="64"/>
    </location>
</feature>
<evidence type="ECO:0000256" key="8">
    <source>
        <dbReference type="ARBA" id="ARBA00022741"/>
    </source>
</evidence>
<dbReference type="CDD" id="cd03703">
    <property type="entry name" value="aeIF5B_II"/>
    <property type="match status" value="1"/>
</dbReference>
<evidence type="ECO:0000256" key="1">
    <source>
        <dbReference type="ARBA" id="ARBA00004496"/>
    </source>
</evidence>
<feature type="compositionally biased region" description="Basic and acidic residues" evidence="14">
    <location>
        <begin position="119"/>
        <end position="146"/>
    </location>
</feature>